<reference evidence="10 11" key="1">
    <citation type="submission" date="2018-10" db="EMBL/GenBank/DDBJ databases">
        <title>Improved assembly of the deer mouse Peromyscus maniculatus genome.</title>
        <authorList>
            <person name="Lassance J.-M."/>
            <person name="Hoekstra H.E."/>
        </authorList>
    </citation>
    <scope>NUCLEOTIDE SEQUENCE [LARGE SCALE GENOMIC DNA]</scope>
</reference>
<dbReference type="PROSITE" id="PS51450">
    <property type="entry name" value="LRR"/>
    <property type="match status" value="1"/>
</dbReference>
<dbReference type="SMART" id="SM00368">
    <property type="entry name" value="LRR_RI"/>
    <property type="match status" value="7"/>
</dbReference>
<dbReference type="InterPro" id="IPR011029">
    <property type="entry name" value="DEATH-like_dom_sf"/>
</dbReference>
<organism evidence="10 11">
    <name type="scientific">Peromyscus maniculatus bairdii</name>
    <name type="common">Prairie deer mouse</name>
    <dbReference type="NCBI Taxonomy" id="230844"/>
    <lineage>
        <taxon>Eukaryota</taxon>
        <taxon>Metazoa</taxon>
        <taxon>Chordata</taxon>
        <taxon>Craniata</taxon>
        <taxon>Vertebrata</taxon>
        <taxon>Euteleostomi</taxon>
        <taxon>Mammalia</taxon>
        <taxon>Eutheria</taxon>
        <taxon>Euarchontoglires</taxon>
        <taxon>Glires</taxon>
        <taxon>Rodentia</taxon>
        <taxon>Myomorpha</taxon>
        <taxon>Muroidea</taxon>
        <taxon>Cricetidae</taxon>
        <taxon>Neotominae</taxon>
        <taxon>Peromyscus</taxon>
    </lineage>
</organism>
<dbReference type="PANTHER" id="PTHR45690">
    <property type="entry name" value="NACHT, LRR AND PYD DOMAINS-CONTAINING PROTEIN 12"/>
    <property type="match status" value="1"/>
</dbReference>
<evidence type="ECO:0000259" key="8">
    <source>
        <dbReference type="PROSITE" id="PS50824"/>
    </source>
</evidence>
<feature type="transmembrane region" description="Helical" evidence="7">
    <location>
        <begin position="970"/>
        <end position="990"/>
    </location>
</feature>
<keyword evidence="2" id="KW-0433">Leucine-rich repeat</keyword>
<dbReference type="AlphaFoldDB" id="A0A8C8UL53"/>
<dbReference type="SMART" id="SM00382">
    <property type="entry name" value="AAA"/>
    <property type="match status" value="1"/>
</dbReference>
<dbReference type="InterPro" id="IPR041267">
    <property type="entry name" value="NLRP_HD2"/>
</dbReference>
<proteinExistence type="inferred from homology"/>
<dbReference type="PANTHER" id="PTHR45690:SF8">
    <property type="entry name" value="NACHT, LRR AND PYD DOMAINS-CONTAINING PROTEIN 8"/>
    <property type="match status" value="1"/>
</dbReference>
<dbReference type="SMART" id="SM01289">
    <property type="entry name" value="PYRIN"/>
    <property type="match status" value="1"/>
</dbReference>
<keyword evidence="11" id="KW-1185">Reference proteome</keyword>
<evidence type="ECO:0000256" key="2">
    <source>
        <dbReference type="ARBA" id="ARBA00022614"/>
    </source>
</evidence>
<dbReference type="InterPro" id="IPR050637">
    <property type="entry name" value="NLRP_innate_immun_reg"/>
</dbReference>
<keyword evidence="5" id="KW-0067">ATP-binding</keyword>
<reference evidence="10" key="3">
    <citation type="submission" date="2025-09" db="UniProtKB">
        <authorList>
            <consortium name="Ensembl"/>
        </authorList>
    </citation>
    <scope>IDENTIFICATION</scope>
</reference>
<dbReference type="Pfam" id="PF17776">
    <property type="entry name" value="NLRC4_HD2"/>
    <property type="match status" value="1"/>
</dbReference>
<dbReference type="Proteomes" id="UP000694547">
    <property type="component" value="Chromosome 1"/>
</dbReference>
<dbReference type="InterPro" id="IPR004020">
    <property type="entry name" value="DAPIN"/>
</dbReference>
<dbReference type="InterPro" id="IPR003593">
    <property type="entry name" value="AAA+_ATPase"/>
</dbReference>
<comment type="similarity">
    <text evidence="1">Belongs to the NLRP family.</text>
</comment>
<feature type="compositionally biased region" description="Basic and acidic residues" evidence="6">
    <location>
        <begin position="1"/>
        <end position="13"/>
    </location>
</feature>
<dbReference type="Pfam" id="PF05729">
    <property type="entry name" value="NACHT"/>
    <property type="match status" value="1"/>
</dbReference>
<evidence type="ECO:0000313" key="11">
    <source>
        <dbReference type="Proteomes" id="UP000694547"/>
    </source>
</evidence>
<dbReference type="Pfam" id="PF13516">
    <property type="entry name" value="LRR_6"/>
    <property type="match status" value="1"/>
</dbReference>
<dbReference type="SUPFAM" id="SSF52540">
    <property type="entry name" value="P-loop containing nucleoside triphosphate hydrolases"/>
    <property type="match status" value="1"/>
</dbReference>
<evidence type="ECO:0008006" key="12">
    <source>
        <dbReference type="Google" id="ProtNLM"/>
    </source>
</evidence>
<dbReference type="Gene3D" id="3.40.50.300">
    <property type="entry name" value="P-loop containing nucleotide triphosphate hydrolases"/>
    <property type="match status" value="1"/>
</dbReference>
<dbReference type="Pfam" id="PF02758">
    <property type="entry name" value="PYRIN"/>
    <property type="match status" value="1"/>
</dbReference>
<reference evidence="10" key="2">
    <citation type="submission" date="2025-08" db="UniProtKB">
        <authorList>
            <consortium name="Ensembl"/>
        </authorList>
    </citation>
    <scope>IDENTIFICATION</scope>
</reference>
<dbReference type="PROSITE" id="PS50837">
    <property type="entry name" value="NACHT"/>
    <property type="match status" value="1"/>
</dbReference>
<dbReference type="GO" id="GO:0005524">
    <property type="term" value="F:ATP binding"/>
    <property type="evidence" value="ECO:0007669"/>
    <property type="project" value="UniProtKB-KW"/>
</dbReference>
<accession>A0A8C8UL53</accession>
<sequence>MSEGDQRYPRPLDDVPSTSSNLSSVRDRTYPESLACPCDDGVMVYMSYLEKTELQIFKKMLVNEQFLPDTLGITWEQLDRASWAEMVHLLIEIFPGVLAWRVVLEILNTMNKSRICSLVEKELKDILPTLELTYFHLNLRKAPLSLTSEDYQIQAYRQHVMKDNFPEWDKTIWPGNQEDFLYMEIEKHNAVLPCLFLPRSPHMRQPNTVIIHGIPGIGKTTLARKVMAMWARDEFYAHKFKYAFYCHCRELSRVGERSFSEWIESQGLRSQALVSKILSRPDQLLLLFDGFEEFTSSLITGTAGLTKDWNQKLPGTLLLSSLLSKRMLPEATLLIMVRPTSWKGVKLLVRNPSHVTLTGFNRTETLNYFRLYFKREVMGDEAVDFAMKNAILLSMCRVPVICWLVCYCLRTQMEETVDLTKACPNATSVFVLYLATLFSTIFKKLSSSDYQKQLEGVCHLAAHGIWSLKNVFDKTEFQYVMVAETTIDAFLQVNILRKLEGQGDHYMFALFIFQEFFGALFHILCYAERDIDYHWVSRKDIQDLIKLSRESETYDSQMGLFFFGLLNEECAEIVLRSFKCELFSSNKLKAVKVINKLSNNPCCEISQLFHCLAETREENFALSSLVGYQKVSLKIKSQEDLEASAFCLKHCPDLKKVELTLSRDFYKELGPSSLSSSPPPPPPPPPSSILFDWLQDVCSVFETSDNLEMLTVSNSVMKAPVMQILATTLKKPQCKLQRLHILRQLGAGHTNLGEEAMKSLRVVLESPPPSPQCLLLEHCEATPKNWVDLVGDLERNTQLKTLLLRENFLGIFGVNHLSTSHLGELKCNLTEVSCEAIAISLRHSKLLTHLSLAENNLKDAGSRHIWRALEYLMCPLQRLVLRQCSLTSGCCKYMASALKNNKNLRSLDLSFNQLRDDGIILLCEAMNDADCELLILELEKCNFTSISCHVLASMLCSYKKLRHLDISKNFIGMEGRVTLIFALLLLLLLFCSPAM</sequence>
<dbReference type="GO" id="GO:0005737">
    <property type="term" value="C:cytoplasm"/>
    <property type="evidence" value="ECO:0007669"/>
    <property type="project" value="TreeGrafter"/>
</dbReference>
<dbReference type="Ensembl" id="ENSPEMT00000037260.1">
    <property type="protein sequence ID" value="ENSPEMP00000032021.1"/>
    <property type="gene ID" value="ENSPEMG00000026316.1"/>
</dbReference>
<evidence type="ECO:0000256" key="7">
    <source>
        <dbReference type="SAM" id="Phobius"/>
    </source>
</evidence>
<dbReference type="PROSITE" id="PS50824">
    <property type="entry name" value="DAPIN"/>
    <property type="match status" value="1"/>
</dbReference>
<dbReference type="InterPro" id="IPR001611">
    <property type="entry name" value="Leu-rich_rpt"/>
</dbReference>
<keyword evidence="3" id="KW-0677">Repeat</keyword>
<evidence type="ECO:0000259" key="9">
    <source>
        <dbReference type="PROSITE" id="PS50837"/>
    </source>
</evidence>
<dbReference type="Gene3D" id="3.80.10.10">
    <property type="entry name" value="Ribonuclease Inhibitor"/>
    <property type="match status" value="2"/>
</dbReference>
<dbReference type="CDD" id="cd08320">
    <property type="entry name" value="Pyrin_NALPs"/>
    <property type="match status" value="1"/>
</dbReference>
<dbReference type="InterPro" id="IPR007111">
    <property type="entry name" value="NACHT_NTPase"/>
</dbReference>
<dbReference type="InterPro" id="IPR041075">
    <property type="entry name" value="NOD1/2_WH"/>
</dbReference>
<dbReference type="SUPFAM" id="SSF52047">
    <property type="entry name" value="RNI-like"/>
    <property type="match status" value="1"/>
</dbReference>
<feature type="region of interest" description="Disordered" evidence="6">
    <location>
        <begin position="1"/>
        <end position="26"/>
    </location>
</feature>
<keyword evidence="4" id="KW-0547">Nucleotide-binding</keyword>
<dbReference type="GO" id="GO:0050727">
    <property type="term" value="P:regulation of inflammatory response"/>
    <property type="evidence" value="ECO:0007669"/>
    <property type="project" value="TreeGrafter"/>
</dbReference>
<keyword evidence="7" id="KW-0812">Transmembrane</keyword>
<dbReference type="Gene3D" id="1.10.533.10">
    <property type="entry name" value="Death Domain, Fas"/>
    <property type="match status" value="1"/>
</dbReference>
<dbReference type="InterPro" id="IPR032675">
    <property type="entry name" value="LRR_dom_sf"/>
</dbReference>
<dbReference type="SUPFAM" id="SSF47986">
    <property type="entry name" value="DEATH domain"/>
    <property type="match status" value="1"/>
</dbReference>
<evidence type="ECO:0000256" key="4">
    <source>
        <dbReference type="ARBA" id="ARBA00022741"/>
    </source>
</evidence>
<feature type="domain" description="NACHT" evidence="9">
    <location>
        <begin position="207"/>
        <end position="406"/>
    </location>
</feature>
<evidence type="ECO:0000313" key="10">
    <source>
        <dbReference type="Ensembl" id="ENSPEMP00000032021.1"/>
    </source>
</evidence>
<protein>
    <recommendedName>
        <fullName evidence="12">NACHT, LRR and PYD domains-containing protein 8</fullName>
    </recommendedName>
</protein>
<feature type="domain" description="Pyrin" evidence="8">
    <location>
        <begin position="34"/>
        <end position="125"/>
    </location>
</feature>
<keyword evidence="7" id="KW-1133">Transmembrane helix</keyword>
<dbReference type="InterPro" id="IPR027417">
    <property type="entry name" value="P-loop_NTPase"/>
</dbReference>
<evidence type="ECO:0000256" key="3">
    <source>
        <dbReference type="ARBA" id="ARBA00022737"/>
    </source>
</evidence>
<name>A0A8C8UL53_PERMB</name>
<evidence type="ECO:0000256" key="5">
    <source>
        <dbReference type="ARBA" id="ARBA00022840"/>
    </source>
</evidence>
<evidence type="ECO:0000256" key="1">
    <source>
        <dbReference type="ARBA" id="ARBA00008665"/>
    </source>
</evidence>
<evidence type="ECO:0000256" key="6">
    <source>
        <dbReference type="SAM" id="MobiDB-lite"/>
    </source>
</evidence>
<dbReference type="GeneTree" id="ENSGT00940000163909"/>
<dbReference type="Pfam" id="PF17779">
    <property type="entry name" value="WHD_NOD2"/>
    <property type="match status" value="1"/>
</dbReference>
<keyword evidence="7" id="KW-0472">Membrane</keyword>